<evidence type="ECO:0000313" key="13">
    <source>
        <dbReference type="EMBL" id="SDP04037.1"/>
    </source>
</evidence>
<dbReference type="InterPro" id="IPR004821">
    <property type="entry name" value="Cyt_trans-like"/>
</dbReference>
<dbReference type="Gene3D" id="3.40.50.620">
    <property type="entry name" value="HUPs"/>
    <property type="match status" value="1"/>
</dbReference>
<dbReference type="PANTHER" id="PTHR39321:SF3">
    <property type="entry name" value="PHOSPHOPANTETHEINE ADENYLYLTRANSFERASE"/>
    <property type="match status" value="1"/>
</dbReference>
<keyword evidence="8 11" id="KW-0067">ATP-binding</keyword>
<dbReference type="InterPro" id="IPR014729">
    <property type="entry name" value="Rossmann-like_a/b/a_fold"/>
</dbReference>
<dbReference type="UniPathway" id="UPA00253">
    <property type="reaction ID" value="UER00332"/>
</dbReference>
<comment type="function">
    <text evidence="1 11">Catalyzes the reversible adenylation of nicotinate mononucleotide (NaMN) to nicotinic acid adenine dinucleotide (NaAD).</text>
</comment>
<dbReference type="SUPFAM" id="SSF52374">
    <property type="entry name" value="Nucleotidylyl transferase"/>
    <property type="match status" value="1"/>
</dbReference>
<evidence type="ECO:0000256" key="11">
    <source>
        <dbReference type="HAMAP-Rule" id="MF_00244"/>
    </source>
</evidence>
<keyword evidence="4 11" id="KW-0662">Pyridine nucleotide biosynthesis</keyword>
<reference evidence="13 14" key="1">
    <citation type="submission" date="2016-10" db="EMBL/GenBank/DDBJ databases">
        <authorList>
            <person name="de Groot N.N."/>
        </authorList>
    </citation>
    <scope>NUCLEOTIDE SEQUENCE [LARGE SCALE GENOMIC DNA]</scope>
    <source>
        <strain evidence="13 14">DSM 12130</strain>
    </source>
</reference>
<keyword evidence="6 11" id="KW-0548">Nucleotidyltransferase</keyword>
<dbReference type="OrthoDB" id="5295945at2"/>
<dbReference type="NCBIfam" id="TIGR00125">
    <property type="entry name" value="cyt_tran_rel"/>
    <property type="match status" value="1"/>
</dbReference>
<evidence type="ECO:0000256" key="2">
    <source>
        <dbReference type="ARBA" id="ARBA00005019"/>
    </source>
</evidence>
<evidence type="ECO:0000256" key="8">
    <source>
        <dbReference type="ARBA" id="ARBA00022840"/>
    </source>
</evidence>
<evidence type="ECO:0000256" key="3">
    <source>
        <dbReference type="ARBA" id="ARBA00009014"/>
    </source>
</evidence>
<dbReference type="Proteomes" id="UP000199073">
    <property type="component" value="Unassembled WGS sequence"/>
</dbReference>
<dbReference type="RefSeq" id="WP_092221702.1">
    <property type="nucleotide sequence ID" value="NZ_FNJI01000009.1"/>
</dbReference>
<comment type="pathway">
    <text evidence="2 11">Cofactor biosynthesis; NAD(+) biosynthesis; deamido-NAD(+) from nicotinate D-ribonucleotide: step 1/1.</text>
</comment>
<evidence type="ECO:0000256" key="7">
    <source>
        <dbReference type="ARBA" id="ARBA00022741"/>
    </source>
</evidence>
<protein>
    <recommendedName>
        <fullName evidence="11">Probable nicotinate-nucleotide adenylyltransferase</fullName>
        <ecNumber evidence="11">2.7.7.18</ecNumber>
    </recommendedName>
    <alternativeName>
        <fullName evidence="11">Deamido-NAD(+) diphosphorylase</fullName>
    </alternativeName>
    <alternativeName>
        <fullName evidence="11">Deamido-NAD(+) pyrophosphorylase</fullName>
    </alternativeName>
    <alternativeName>
        <fullName evidence="11">Nicotinate mononucleotide adenylyltransferase</fullName>
        <shortName evidence="11">NaMN adenylyltransferase</shortName>
    </alternativeName>
</protein>
<keyword evidence="5 11" id="KW-0808">Transferase</keyword>
<evidence type="ECO:0000313" key="14">
    <source>
        <dbReference type="Proteomes" id="UP000199073"/>
    </source>
</evidence>
<evidence type="ECO:0000259" key="12">
    <source>
        <dbReference type="Pfam" id="PF01467"/>
    </source>
</evidence>
<accession>A0A1H0PG52</accession>
<dbReference type="GO" id="GO:0009435">
    <property type="term" value="P:NAD+ biosynthetic process"/>
    <property type="evidence" value="ECO:0007669"/>
    <property type="project" value="UniProtKB-UniRule"/>
</dbReference>
<comment type="catalytic activity">
    <reaction evidence="10 11">
        <text>nicotinate beta-D-ribonucleotide + ATP + H(+) = deamido-NAD(+) + diphosphate</text>
        <dbReference type="Rhea" id="RHEA:22860"/>
        <dbReference type="ChEBI" id="CHEBI:15378"/>
        <dbReference type="ChEBI" id="CHEBI:30616"/>
        <dbReference type="ChEBI" id="CHEBI:33019"/>
        <dbReference type="ChEBI" id="CHEBI:57502"/>
        <dbReference type="ChEBI" id="CHEBI:58437"/>
        <dbReference type="EC" id="2.7.7.18"/>
    </reaction>
</comment>
<organism evidence="13 14">
    <name type="scientific">Desulforhopalus singaporensis</name>
    <dbReference type="NCBI Taxonomy" id="91360"/>
    <lineage>
        <taxon>Bacteria</taxon>
        <taxon>Pseudomonadati</taxon>
        <taxon>Thermodesulfobacteriota</taxon>
        <taxon>Desulfobulbia</taxon>
        <taxon>Desulfobulbales</taxon>
        <taxon>Desulfocapsaceae</taxon>
        <taxon>Desulforhopalus</taxon>
    </lineage>
</organism>
<dbReference type="Pfam" id="PF01467">
    <property type="entry name" value="CTP_transf_like"/>
    <property type="match status" value="1"/>
</dbReference>
<name>A0A1H0PG52_9BACT</name>
<evidence type="ECO:0000256" key="9">
    <source>
        <dbReference type="ARBA" id="ARBA00023027"/>
    </source>
</evidence>
<evidence type="ECO:0000256" key="1">
    <source>
        <dbReference type="ARBA" id="ARBA00002324"/>
    </source>
</evidence>
<evidence type="ECO:0000256" key="4">
    <source>
        <dbReference type="ARBA" id="ARBA00022642"/>
    </source>
</evidence>
<dbReference type="AlphaFoldDB" id="A0A1H0PG52"/>
<proteinExistence type="inferred from homology"/>
<keyword evidence="7 11" id="KW-0547">Nucleotide-binding</keyword>
<feature type="domain" description="Cytidyltransferase-like" evidence="12">
    <location>
        <begin position="11"/>
        <end position="187"/>
    </location>
</feature>
<evidence type="ECO:0000256" key="5">
    <source>
        <dbReference type="ARBA" id="ARBA00022679"/>
    </source>
</evidence>
<dbReference type="NCBIfam" id="TIGR00482">
    <property type="entry name" value="nicotinate (nicotinamide) nucleotide adenylyltransferase"/>
    <property type="match status" value="1"/>
</dbReference>
<gene>
    <name evidence="11" type="primary">nadD</name>
    <name evidence="13" type="ORF">SAMN05660330_01660</name>
</gene>
<dbReference type="STRING" id="91360.SAMN05660330_01660"/>
<comment type="similarity">
    <text evidence="3 11">Belongs to the NadD family.</text>
</comment>
<dbReference type="EMBL" id="FNJI01000009">
    <property type="protein sequence ID" value="SDP04037.1"/>
    <property type="molecule type" value="Genomic_DNA"/>
</dbReference>
<dbReference type="EC" id="2.7.7.18" evidence="11"/>
<dbReference type="GO" id="GO:0004515">
    <property type="term" value="F:nicotinate-nucleotide adenylyltransferase activity"/>
    <property type="evidence" value="ECO:0007669"/>
    <property type="project" value="UniProtKB-UniRule"/>
</dbReference>
<dbReference type="CDD" id="cd02165">
    <property type="entry name" value="NMNAT"/>
    <property type="match status" value="1"/>
</dbReference>
<evidence type="ECO:0000256" key="10">
    <source>
        <dbReference type="ARBA" id="ARBA00048721"/>
    </source>
</evidence>
<dbReference type="InterPro" id="IPR005248">
    <property type="entry name" value="NadD/NMNAT"/>
</dbReference>
<keyword evidence="9 11" id="KW-0520">NAD</keyword>
<dbReference type="GO" id="GO:0005524">
    <property type="term" value="F:ATP binding"/>
    <property type="evidence" value="ECO:0007669"/>
    <property type="project" value="UniProtKB-KW"/>
</dbReference>
<sequence>MMGAPGLKIGLFGGTFNPVHRGHMEVAETALAEAGLDRVLFIPSADPPHKSGDIAGFAHRVRMLEIACSSRNEFSCCTIEERLAKPSYTIDTLKEMIGDDRLGHSYYFVIGADAFLEIQSWKSYREILSYVHILLSKRVGVSELMLKKLLTSLGYTRHREVWQGARFKTVRILKKIPKGFSSSEIRAASKSLTITSELDPEVMAYIRKKGLYIPQREKNG</sequence>
<evidence type="ECO:0000256" key="6">
    <source>
        <dbReference type="ARBA" id="ARBA00022695"/>
    </source>
</evidence>
<dbReference type="HAMAP" id="MF_00244">
    <property type="entry name" value="NaMN_adenylyltr"/>
    <property type="match status" value="1"/>
</dbReference>
<dbReference type="PANTHER" id="PTHR39321">
    <property type="entry name" value="NICOTINATE-NUCLEOTIDE ADENYLYLTRANSFERASE-RELATED"/>
    <property type="match status" value="1"/>
</dbReference>
<keyword evidence="14" id="KW-1185">Reference proteome</keyword>